<dbReference type="Proteomes" id="UP000532121">
    <property type="component" value="Unassembled WGS sequence"/>
</dbReference>
<sequence>MTKAALLASLNKLPTTELEHIRLQKNLSLREGKWAKKRIQRPEAKCDCRGKNIYVTAASKLQAAKTS</sequence>
<protein>
    <submittedName>
        <fullName evidence="1">DUF3781 domain-containing protein</fullName>
    </submittedName>
</protein>
<organism evidence="1 2">
    <name type="scientific">Streptococcus ratti</name>
    <dbReference type="NCBI Taxonomy" id="1341"/>
    <lineage>
        <taxon>Bacteria</taxon>
        <taxon>Bacillati</taxon>
        <taxon>Bacillota</taxon>
        <taxon>Bacilli</taxon>
        <taxon>Lactobacillales</taxon>
        <taxon>Streptococcaceae</taxon>
        <taxon>Streptococcus</taxon>
    </lineage>
</organism>
<dbReference type="AlphaFoldDB" id="A0A7X9QGC8"/>
<gene>
    <name evidence="1" type="ORF">HHO37_01405</name>
</gene>
<accession>A0A7X9QGC8</accession>
<dbReference type="EMBL" id="JABASA010000002">
    <property type="protein sequence ID" value="NMD48357.1"/>
    <property type="molecule type" value="Genomic_DNA"/>
</dbReference>
<name>A0A7X9QGC8_STRRT</name>
<evidence type="ECO:0000313" key="1">
    <source>
        <dbReference type="EMBL" id="NMD48357.1"/>
    </source>
</evidence>
<comment type="caution">
    <text evidence="1">The sequence shown here is derived from an EMBL/GenBank/DDBJ whole genome shotgun (WGS) entry which is preliminary data.</text>
</comment>
<reference evidence="1 2" key="1">
    <citation type="submission" date="2020-04" db="EMBL/GenBank/DDBJ databases">
        <title>MicrobeNet Type strains.</title>
        <authorList>
            <person name="Nicholson A.C."/>
        </authorList>
    </citation>
    <scope>NUCLEOTIDE SEQUENCE [LARGE SCALE GENOMIC DNA]</scope>
    <source>
        <strain evidence="1 2">DSM 22768</strain>
    </source>
</reference>
<evidence type="ECO:0000313" key="2">
    <source>
        <dbReference type="Proteomes" id="UP000532121"/>
    </source>
</evidence>
<proteinExistence type="predicted"/>